<feature type="domain" description="Phospholipid/glycerol acyltransferase" evidence="6">
    <location>
        <begin position="151"/>
        <end position="275"/>
    </location>
</feature>
<evidence type="ECO:0000313" key="7">
    <source>
        <dbReference type="EMBL" id="NUZ07762.1"/>
    </source>
</evidence>
<accession>A0A7Y6NRA1</accession>
<comment type="subcellular location">
    <subcellularLocation>
        <location evidence="1">Endomembrane system</location>
        <topology evidence="1">Peripheral membrane protein</topology>
    </subcellularLocation>
</comment>
<comment type="pathway">
    <text evidence="2">Phospholipid metabolism; CDP-diacylglycerol biosynthesis; CDP-diacylglycerol from sn-glycerol 3-phosphate: step 1/3.</text>
</comment>
<dbReference type="Pfam" id="PF19277">
    <property type="entry name" value="GPAT_C"/>
    <property type="match status" value="1"/>
</dbReference>
<protein>
    <recommendedName>
        <fullName evidence="4">Glycerol-3-phosphate acyltransferase</fullName>
        <ecNumber evidence="3">2.3.1.15</ecNumber>
    </recommendedName>
</protein>
<dbReference type="RefSeq" id="WP_176070607.1">
    <property type="nucleotide sequence ID" value="NZ_JABWMJ010000009.1"/>
</dbReference>
<dbReference type="GO" id="GO:0012505">
    <property type="term" value="C:endomembrane system"/>
    <property type="evidence" value="ECO:0007669"/>
    <property type="project" value="UniProtKB-SubCell"/>
</dbReference>
<dbReference type="SMART" id="SM00563">
    <property type="entry name" value="PlsC"/>
    <property type="match status" value="1"/>
</dbReference>
<evidence type="ECO:0000256" key="2">
    <source>
        <dbReference type="ARBA" id="ARBA00004765"/>
    </source>
</evidence>
<proteinExistence type="predicted"/>
<sequence>MTQLVALPLWLVALLSTLALVAVLEWVLLPSVRWYFRRKVRGVLDEISVRLRIEVPPFKLTRRQALIDRLVSDPRVLAAADAVARGEGAPRDVVLQRVDRYAREIVPAFNAYVYFRFGYWVAKTIAKAIYRVRLGYTDAAALAAIHPRSTVVFVMNHRSNMDYVLVSFLAAERVALSYAVGEWARIWPLQGLIRAMGAYFVRRNSGDPLYRMVLQRYVQMATEGGVPQAMYPEGGLTHDGRLREPKLGLLDYMLKGFDPRGERDVVFVPVGINYDRVIEDRTLLRKLDPHAAPRSLAASTGIAVRHLGHVLLQGALGRRFRHGYACVNFGAPLSMRAWVARQRVDFRALDDAARRPAVAAVGRALMDRIGEVVPVLPVPLVASVLLRDPSGGLSELELKAAVNALIEDIEAAGGHVYVPRQDRDYAITVGIRMLTLRHLVSESEGLFRAVPGELATLAYYANSIAQFTGAARAEALPTTLAAELAA</sequence>
<evidence type="ECO:0000256" key="1">
    <source>
        <dbReference type="ARBA" id="ARBA00004184"/>
    </source>
</evidence>
<dbReference type="Proteomes" id="UP000529637">
    <property type="component" value="Unassembled WGS sequence"/>
</dbReference>
<dbReference type="EC" id="2.3.1.15" evidence="3"/>
<evidence type="ECO:0000313" key="8">
    <source>
        <dbReference type="Proteomes" id="UP000529637"/>
    </source>
</evidence>
<dbReference type="PANTHER" id="PTHR12563">
    <property type="entry name" value="GLYCEROL-3-PHOSPHATE ACYLTRANSFERASE"/>
    <property type="match status" value="1"/>
</dbReference>
<keyword evidence="7" id="KW-0808">Transferase</keyword>
<evidence type="ECO:0000259" key="6">
    <source>
        <dbReference type="SMART" id="SM00563"/>
    </source>
</evidence>
<comment type="caution">
    <text evidence="7">The sequence shown here is derived from an EMBL/GenBank/DDBJ whole genome shotgun (WGS) entry which is preliminary data.</text>
</comment>
<keyword evidence="7" id="KW-0012">Acyltransferase</keyword>
<dbReference type="UniPathway" id="UPA00557">
    <property type="reaction ID" value="UER00612"/>
</dbReference>
<dbReference type="AlphaFoldDB" id="A0A7Y6NRA1"/>
<keyword evidence="8" id="KW-1185">Reference proteome</keyword>
<reference evidence="7 8" key="1">
    <citation type="submission" date="2020-06" db="EMBL/GenBank/DDBJ databases">
        <title>Schlegella sp. ID0723 isolated from air conditioner.</title>
        <authorList>
            <person name="Kim D.Y."/>
            <person name="Kim D.-U."/>
        </authorList>
    </citation>
    <scope>NUCLEOTIDE SEQUENCE [LARGE SCALE GENOMIC DNA]</scope>
    <source>
        <strain evidence="7 8">ID0723</strain>
    </source>
</reference>
<dbReference type="Pfam" id="PF01553">
    <property type="entry name" value="Acyltransferase"/>
    <property type="match status" value="1"/>
</dbReference>
<evidence type="ECO:0000256" key="3">
    <source>
        <dbReference type="ARBA" id="ARBA00013113"/>
    </source>
</evidence>
<organism evidence="7 8">
    <name type="scientific">Piscinibacter koreensis</name>
    <dbReference type="NCBI Taxonomy" id="2742824"/>
    <lineage>
        <taxon>Bacteria</taxon>
        <taxon>Pseudomonadati</taxon>
        <taxon>Pseudomonadota</taxon>
        <taxon>Betaproteobacteria</taxon>
        <taxon>Burkholderiales</taxon>
        <taxon>Sphaerotilaceae</taxon>
        <taxon>Piscinibacter</taxon>
    </lineage>
</organism>
<dbReference type="InterPro" id="IPR002123">
    <property type="entry name" value="Plipid/glycerol_acylTrfase"/>
</dbReference>
<gene>
    <name evidence="7" type="ORF">HQN59_18525</name>
</gene>
<comment type="catalytic activity">
    <reaction evidence="5">
        <text>sn-glycerol 3-phosphate + an acyl-CoA = a 1-acyl-sn-glycero-3-phosphate + CoA</text>
        <dbReference type="Rhea" id="RHEA:15325"/>
        <dbReference type="ChEBI" id="CHEBI:57287"/>
        <dbReference type="ChEBI" id="CHEBI:57597"/>
        <dbReference type="ChEBI" id="CHEBI:57970"/>
        <dbReference type="ChEBI" id="CHEBI:58342"/>
        <dbReference type="EC" id="2.3.1.15"/>
    </reaction>
</comment>
<dbReference type="EMBL" id="JABWMJ010000009">
    <property type="protein sequence ID" value="NUZ07762.1"/>
    <property type="molecule type" value="Genomic_DNA"/>
</dbReference>
<dbReference type="InterPro" id="IPR045520">
    <property type="entry name" value="GPAT/DHAPAT_C"/>
</dbReference>
<dbReference type="GO" id="GO:0016024">
    <property type="term" value="P:CDP-diacylglycerol biosynthetic process"/>
    <property type="evidence" value="ECO:0007669"/>
    <property type="project" value="UniProtKB-UniPathway"/>
</dbReference>
<evidence type="ECO:0000256" key="5">
    <source>
        <dbReference type="ARBA" id="ARBA00048427"/>
    </source>
</evidence>
<dbReference type="InterPro" id="IPR022284">
    <property type="entry name" value="GPAT/DHAPAT"/>
</dbReference>
<dbReference type="SUPFAM" id="SSF69593">
    <property type="entry name" value="Glycerol-3-phosphate (1)-acyltransferase"/>
    <property type="match status" value="1"/>
</dbReference>
<dbReference type="PANTHER" id="PTHR12563:SF17">
    <property type="entry name" value="DIHYDROXYACETONE PHOSPHATE ACYLTRANSFERASE"/>
    <property type="match status" value="1"/>
</dbReference>
<evidence type="ECO:0000256" key="4">
    <source>
        <dbReference type="ARBA" id="ARBA00013432"/>
    </source>
</evidence>
<name>A0A7Y6NRA1_9BURK</name>
<dbReference type="GO" id="GO:0004366">
    <property type="term" value="F:glycerol-3-phosphate O-acyltransferase activity"/>
    <property type="evidence" value="ECO:0007669"/>
    <property type="project" value="UniProtKB-EC"/>
</dbReference>